<comment type="caution">
    <text evidence="1">The sequence shown here is derived from an EMBL/GenBank/DDBJ whole genome shotgun (WGS) entry which is preliminary data.</text>
</comment>
<dbReference type="EMBL" id="LCWV01000004">
    <property type="protein sequence ID" value="PWI73507.1"/>
    <property type="molecule type" value="Genomic_DNA"/>
</dbReference>
<accession>A0A2U3EG54</accession>
<reference evidence="1 2" key="1">
    <citation type="journal article" date="2016" name="Front. Microbiol.">
        <title>Genome and transcriptome sequences reveal the specific parasitism of the nematophagous Purpureocillium lilacinum 36-1.</title>
        <authorList>
            <person name="Xie J."/>
            <person name="Li S."/>
            <person name="Mo C."/>
            <person name="Xiao X."/>
            <person name="Peng D."/>
            <person name="Wang G."/>
            <person name="Xiao Y."/>
        </authorList>
    </citation>
    <scope>NUCLEOTIDE SEQUENCE [LARGE SCALE GENOMIC DNA]</scope>
    <source>
        <strain evidence="1 2">36-1</strain>
    </source>
</reference>
<name>A0A2U3EG54_PURLI</name>
<organism evidence="1 2">
    <name type="scientific">Purpureocillium lilacinum</name>
    <name type="common">Paecilomyces lilacinus</name>
    <dbReference type="NCBI Taxonomy" id="33203"/>
    <lineage>
        <taxon>Eukaryota</taxon>
        <taxon>Fungi</taxon>
        <taxon>Dikarya</taxon>
        <taxon>Ascomycota</taxon>
        <taxon>Pezizomycotina</taxon>
        <taxon>Sordariomycetes</taxon>
        <taxon>Hypocreomycetidae</taxon>
        <taxon>Hypocreales</taxon>
        <taxon>Ophiocordycipitaceae</taxon>
        <taxon>Purpureocillium</taxon>
    </lineage>
</organism>
<proteinExistence type="predicted"/>
<dbReference type="AlphaFoldDB" id="A0A2U3EG54"/>
<protein>
    <submittedName>
        <fullName evidence="1">Uncharacterized protein</fullName>
    </submittedName>
</protein>
<evidence type="ECO:0000313" key="2">
    <source>
        <dbReference type="Proteomes" id="UP000245956"/>
    </source>
</evidence>
<evidence type="ECO:0000313" key="1">
    <source>
        <dbReference type="EMBL" id="PWI73507.1"/>
    </source>
</evidence>
<sequence length="352" mass="37830">MPATTEPMPDEGEPMGHASAADALSAFMHALGAALRESSRAAAGPSEYVGADNGTFGGHQQNGHTFGRQTNAQSTATYNNIAVETVNFHVCAPEPFVHVLFRTIRHSARGILTFLGEFPFAITGLSGLSLESAIKYLLYPMRRLFMYPFRLASNGESAATAGATSANQPRPVPGMCSSVDLPVGVCTCFRPRVCAIHGRKGTGSRDGVNLGVSRPRFVLAPARQWRWHASGVLTLLGKGLSEAKSPMTTKPWFACNAVAGRRRAGEGGDAGAVHRAKTLAIGTPPKEEDVTEAALFGVHGSLVVSVHPRAWYILSYDRGCPSPRPLLDMRLMRGQLWSHQNFWRDRAVHGSL</sequence>
<dbReference type="Proteomes" id="UP000245956">
    <property type="component" value="Unassembled WGS sequence"/>
</dbReference>
<gene>
    <name evidence="1" type="ORF">PCL_08783</name>
</gene>